<keyword evidence="1" id="KW-0812">Transmembrane</keyword>
<feature type="transmembrane region" description="Helical" evidence="1">
    <location>
        <begin position="324"/>
        <end position="346"/>
    </location>
</feature>
<dbReference type="EMBL" id="DXGF01000065">
    <property type="protein sequence ID" value="HIW83399.1"/>
    <property type="molecule type" value="Genomic_DNA"/>
</dbReference>
<protein>
    <submittedName>
        <fullName evidence="2">Uncharacterized protein</fullName>
    </submittedName>
</protein>
<feature type="transmembrane region" description="Helical" evidence="1">
    <location>
        <begin position="258"/>
        <end position="276"/>
    </location>
</feature>
<accession>A0A9D1UD25</accession>
<evidence type="ECO:0000313" key="3">
    <source>
        <dbReference type="Proteomes" id="UP000824263"/>
    </source>
</evidence>
<keyword evidence="1" id="KW-1133">Transmembrane helix</keyword>
<dbReference type="AlphaFoldDB" id="A0A9D1UD25"/>
<name>A0A9D1UD25_9FIRM</name>
<reference evidence="2" key="2">
    <citation type="submission" date="2021-04" db="EMBL/GenBank/DDBJ databases">
        <authorList>
            <person name="Gilroy R."/>
        </authorList>
    </citation>
    <scope>NUCLEOTIDE SEQUENCE</scope>
    <source>
        <strain evidence="2">ChiSxjej1B13-11762</strain>
    </source>
</reference>
<sequence length="487" mass="54902">MDIDWEKERLNRQFEKRQDLLLGGSILLLLVGLFLLICLLFSVADEEAGPASWISLGIAGAGELAVGICGIRIARERTVDFSGARIIVYESKLGLVLGWLLYVIGLLMAVLVFGYAITDDGVALILTGVMLLLLFGWAACCCDYRNRRILVNEERVWGTTAFGRDWMFSRSEIREVSLKMSLGSFEAKGRDGKKLFRFESNMHNAGALFEALDGKVPPWVGEAWKADKVGNWRKLHEIQWTPDQETDQTRRADQIRKGFRILALVNVLFSVFLYFFCPGSILALKYRILLIELLPLAYCVYGWVFNEVMFWIDANASKEWKRHHVGLGLGYIHGALTMLFVTSGVLSWQMNYVAGEGVVWILIGALTALLWLVTLFRTRKARLRKLTMALILFPFLILSMGIVEAGLLVVSKPAEENHYPALIVETREHTAGRGLPNYYVEVALPEGRVVEAEVSRSIYREINEGEPKVVCEHRGPFGIRFVAVHDP</sequence>
<organism evidence="2 3">
    <name type="scientific">Candidatus Dorea gallistercoris</name>
    <dbReference type="NCBI Taxonomy" id="2838542"/>
    <lineage>
        <taxon>Bacteria</taxon>
        <taxon>Bacillati</taxon>
        <taxon>Bacillota</taxon>
        <taxon>Clostridia</taxon>
        <taxon>Lachnospirales</taxon>
        <taxon>Lachnospiraceae</taxon>
        <taxon>Dorea</taxon>
    </lineage>
</organism>
<evidence type="ECO:0000256" key="1">
    <source>
        <dbReference type="SAM" id="Phobius"/>
    </source>
</evidence>
<feature type="transmembrane region" description="Helical" evidence="1">
    <location>
        <begin position="288"/>
        <end position="312"/>
    </location>
</feature>
<feature type="transmembrane region" description="Helical" evidence="1">
    <location>
        <begin position="50"/>
        <end position="74"/>
    </location>
</feature>
<keyword evidence="1" id="KW-0472">Membrane</keyword>
<evidence type="ECO:0000313" key="2">
    <source>
        <dbReference type="EMBL" id="HIW83399.1"/>
    </source>
</evidence>
<feature type="transmembrane region" description="Helical" evidence="1">
    <location>
        <begin position="123"/>
        <end position="142"/>
    </location>
</feature>
<comment type="caution">
    <text evidence="2">The sequence shown here is derived from an EMBL/GenBank/DDBJ whole genome shotgun (WGS) entry which is preliminary data.</text>
</comment>
<reference evidence="2" key="1">
    <citation type="journal article" date="2021" name="PeerJ">
        <title>Extensive microbial diversity within the chicken gut microbiome revealed by metagenomics and culture.</title>
        <authorList>
            <person name="Gilroy R."/>
            <person name="Ravi A."/>
            <person name="Getino M."/>
            <person name="Pursley I."/>
            <person name="Horton D.L."/>
            <person name="Alikhan N.F."/>
            <person name="Baker D."/>
            <person name="Gharbi K."/>
            <person name="Hall N."/>
            <person name="Watson M."/>
            <person name="Adriaenssens E.M."/>
            <person name="Foster-Nyarko E."/>
            <person name="Jarju S."/>
            <person name="Secka A."/>
            <person name="Antonio M."/>
            <person name="Oren A."/>
            <person name="Chaudhuri R.R."/>
            <person name="La Ragione R."/>
            <person name="Hildebrand F."/>
            <person name="Pallen M.J."/>
        </authorList>
    </citation>
    <scope>NUCLEOTIDE SEQUENCE</scope>
    <source>
        <strain evidence="2">ChiSxjej1B13-11762</strain>
    </source>
</reference>
<gene>
    <name evidence="2" type="ORF">H9873_03650</name>
</gene>
<feature type="transmembrane region" description="Helical" evidence="1">
    <location>
        <begin position="358"/>
        <end position="376"/>
    </location>
</feature>
<feature type="transmembrane region" description="Helical" evidence="1">
    <location>
        <begin position="95"/>
        <end position="117"/>
    </location>
</feature>
<proteinExistence type="predicted"/>
<dbReference type="Proteomes" id="UP000824263">
    <property type="component" value="Unassembled WGS sequence"/>
</dbReference>
<feature type="transmembrane region" description="Helical" evidence="1">
    <location>
        <begin position="388"/>
        <end position="410"/>
    </location>
</feature>
<feature type="transmembrane region" description="Helical" evidence="1">
    <location>
        <begin position="20"/>
        <end position="44"/>
    </location>
</feature>